<sequence length="112" mass="12726">MYILFPDDCWVSPPARAQLSLPWLTRDPVCHWGGHRRLRAEPWDRWLFDRARSCSKASRPTFNQPSLTRPAPDLANHCSGSSGVLAEQRDHQQFGRTQGRPCGEAYGPLRGL</sequence>
<reference evidence="2" key="1">
    <citation type="journal article" date="2022" name="bioRxiv">
        <title>Sequencing and chromosome-scale assembly of the giantPleurodeles waltlgenome.</title>
        <authorList>
            <person name="Brown T."/>
            <person name="Elewa A."/>
            <person name="Iarovenko S."/>
            <person name="Subramanian E."/>
            <person name="Araus A.J."/>
            <person name="Petzold A."/>
            <person name="Susuki M."/>
            <person name="Suzuki K.-i.T."/>
            <person name="Hayashi T."/>
            <person name="Toyoda A."/>
            <person name="Oliveira C."/>
            <person name="Osipova E."/>
            <person name="Leigh N.D."/>
            <person name="Simon A."/>
            <person name="Yun M.H."/>
        </authorList>
    </citation>
    <scope>NUCLEOTIDE SEQUENCE</scope>
    <source>
        <strain evidence="2">20211129_DDA</strain>
        <tissue evidence="2">Liver</tissue>
    </source>
</reference>
<protein>
    <submittedName>
        <fullName evidence="2">Uncharacterized protein</fullName>
    </submittedName>
</protein>
<evidence type="ECO:0000313" key="2">
    <source>
        <dbReference type="EMBL" id="KAJ1214943.1"/>
    </source>
</evidence>
<organism evidence="2 3">
    <name type="scientific">Pleurodeles waltl</name>
    <name type="common">Iberian ribbed newt</name>
    <dbReference type="NCBI Taxonomy" id="8319"/>
    <lineage>
        <taxon>Eukaryota</taxon>
        <taxon>Metazoa</taxon>
        <taxon>Chordata</taxon>
        <taxon>Craniata</taxon>
        <taxon>Vertebrata</taxon>
        <taxon>Euteleostomi</taxon>
        <taxon>Amphibia</taxon>
        <taxon>Batrachia</taxon>
        <taxon>Caudata</taxon>
        <taxon>Salamandroidea</taxon>
        <taxon>Salamandridae</taxon>
        <taxon>Pleurodelinae</taxon>
        <taxon>Pleurodeles</taxon>
    </lineage>
</organism>
<keyword evidence="3" id="KW-1185">Reference proteome</keyword>
<dbReference type="EMBL" id="JANPWB010000001">
    <property type="protein sequence ID" value="KAJ1214943.1"/>
    <property type="molecule type" value="Genomic_DNA"/>
</dbReference>
<name>A0AAV7WR07_PLEWA</name>
<dbReference type="AlphaFoldDB" id="A0AAV7WR07"/>
<proteinExistence type="predicted"/>
<feature type="region of interest" description="Disordered" evidence="1">
    <location>
        <begin position="78"/>
        <end position="112"/>
    </location>
</feature>
<evidence type="ECO:0000256" key="1">
    <source>
        <dbReference type="SAM" id="MobiDB-lite"/>
    </source>
</evidence>
<evidence type="ECO:0000313" key="3">
    <source>
        <dbReference type="Proteomes" id="UP001066276"/>
    </source>
</evidence>
<comment type="caution">
    <text evidence="2">The sequence shown here is derived from an EMBL/GenBank/DDBJ whole genome shotgun (WGS) entry which is preliminary data.</text>
</comment>
<accession>A0AAV7WR07</accession>
<gene>
    <name evidence="2" type="ORF">NDU88_002553</name>
</gene>
<dbReference type="Proteomes" id="UP001066276">
    <property type="component" value="Chromosome 1_1"/>
</dbReference>